<sequence length="716" mass="74552">MNSAGNKRSRERRRRLVVGGLATALLALPGTAHATGNLPPLQPLVQNLETGGRPCAVGGELPYVDGPPTLGAVLHDPEEDDRPGEGNMVEGRFEAWWTDAAGTEQRRTHTTTSTVSGTRHTWRMPEDTPADTVISWHVRASDGTAASAWSDEGGGSVCQFVRDDTSPRQPVVTSSDHPDEEPRGGVGEYVGFTVDSPSDDVVAYRYEFTGGPSLTVGTGEPGGPATIRHLSLREGPTSLDVQAVDRAGRVSAASTYRFTVRPGRAPVAHWTLSDAPGSTVAAARSGPAAGAGSGVVFGTDGPRGASVASVATLDGSSHGFLTPNVPVLDSRKTFAVSAWTRPASTDRNATVVSQDAGGDAGFVLGLRAQDEGPLWSFAVGGTRVVGGTPENGRWTHLLGLYDAETGRARLYVDGREVGSGATTVPSATTTGAFQIGRARNGDGYRDRWQGEIGDVRVHDRVVVPDELTELAHRRPVLLGHWSLENAAGGTSPERNGGKPLALGPGAAIHRGPDGSCIPGIDPDCPDVPYALVGDGHLQLDGTAGYATTGTPLVDTEESFTVGVVVRLTDPDPVRPMTVLSQAGENTDVFKVRYDPSAQAWQLVMPQRDEVGAPETVVSQISAAEGGWGPGRRLAVVQDRAAGRVSLYLDGQTGPGATASLPEGLRSSGALQIGRAKAGDGWGEYLHGDVDEVQVYAGALSGTHVQHLGTGVDLPLG</sequence>
<feature type="signal peptide" evidence="4">
    <location>
        <begin position="1"/>
        <end position="34"/>
    </location>
</feature>
<reference evidence="6" key="1">
    <citation type="submission" date="2022-04" db="EMBL/GenBank/DDBJ databases">
        <title>Systematic whole-genome sequencing reveals an unexpected diversity among actinomycetoma pathogens and provides insights into their antibacterial susceptibilities.</title>
        <authorList>
            <person name="Watson A.K."/>
            <person name="Kepplinger B."/>
            <person name="Bakhiet S.M."/>
            <person name="Mhmoud N.A."/>
            <person name="Chapman J."/>
            <person name="Allenby N."/>
            <person name="Mickiewicz K."/>
            <person name="Goodfellow M."/>
            <person name="Fahal A.H."/>
            <person name="Errington J."/>
        </authorList>
    </citation>
    <scope>NUCLEOTIDE SEQUENCE</scope>
    <source>
        <strain evidence="6">SD 504</strain>
    </source>
</reference>
<dbReference type="SUPFAM" id="SSF49899">
    <property type="entry name" value="Concanavalin A-like lectins/glucanases"/>
    <property type="match status" value="2"/>
</dbReference>
<evidence type="ECO:0000259" key="5">
    <source>
        <dbReference type="SMART" id="SM00560"/>
    </source>
</evidence>
<evidence type="ECO:0000256" key="3">
    <source>
        <dbReference type="SAM" id="MobiDB-lite"/>
    </source>
</evidence>
<feature type="compositionally biased region" description="Low complexity" evidence="3">
    <location>
        <begin position="110"/>
        <end position="119"/>
    </location>
</feature>
<evidence type="ECO:0000256" key="1">
    <source>
        <dbReference type="ARBA" id="ARBA00022729"/>
    </source>
</evidence>
<accession>A0ABY4TA27</accession>
<keyword evidence="2" id="KW-1015">Disulfide bond</keyword>
<dbReference type="EMBL" id="CP095474">
    <property type="protein sequence ID" value="URN14798.1"/>
    <property type="molecule type" value="Genomic_DNA"/>
</dbReference>
<dbReference type="InterPro" id="IPR006558">
    <property type="entry name" value="LamG-like"/>
</dbReference>
<dbReference type="RefSeq" id="WP_193789371.1">
    <property type="nucleotide sequence ID" value="NZ_CP095474.1"/>
</dbReference>
<evidence type="ECO:0000313" key="6">
    <source>
        <dbReference type="EMBL" id="URN14798.1"/>
    </source>
</evidence>
<feature type="region of interest" description="Disordered" evidence="3">
    <location>
        <begin position="102"/>
        <end position="126"/>
    </location>
</feature>
<feature type="region of interest" description="Disordered" evidence="3">
    <location>
        <begin position="145"/>
        <end position="185"/>
    </location>
</feature>
<feature type="domain" description="LamG-like jellyroll fold" evidence="5">
    <location>
        <begin position="557"/>
        <end position="702"/>
    </location>
</feature>
<dbReference type="Pfam" id="PF13385">
    <property type="entry name" value="Laminin_G_3"/>
    <property type="match status" value="2"/>
</dbReference>
<feature type="chain" id="PRO_5046525492" evidence="4">
    <location>
        <begin position="35"/>
        <end position="716"/>
    </location>
</feature>
<dbReference type="PANTHER" id="PTHR46943:SF1">
    <property type="entry name" value="PENTRAXIN-RELATED PROTEIN PTX3"/>
    <property type="match status" value="1"/>
</dbReference>
<dbReference type="SMART" id="SM00560">
    <property type="entry name" value="LamGL"/>
    <property type="match status" value="2"/>
</dbReference>
<evidence type="ECO:0000256" key="4">
    <source>
        <dbReference type="SAM" id="SignalP"/>
    </source>
</evidence>
<organism evidence="6 7">
    <name type="scientific">Streptomyces sudanensis</name>
    <dbReference type="NCBI Taxonomy" id="436397"/>
    <lineage>
        <taxon>Bacteria</taxon>
        <taxon>Bacillati</taxon>
        <taxon>Actinomycetota</taxon>
        <taxon>Actinomycetes</taxon>
        <taxon>Kitasatosporales</taxon>
        <taxon>Streptomycetaceae</taxon>
        <taxon>Streptomyces</taxon>
    </lineage>
</organism>
<evidence type="ECO:0000256" key="2">
    <source>
        <dbReference type="ARBA" id="ARBA00023157"/>
    </source>
</evidence>
<dbReference type="PANTHER" id="PTHR46943">
    <property type="entry name" value="PENTRAXIN-RELATED PROTEIN PTX3"/>
    <property type="match status" value="1"/>
</dbReference>
<keyword evidence="1 4" id="KW-0732">Signal</keyword>
<keyword evidence="7" id="KW-1185">Reference proteome</keyword>
<dbReference type="Proteomes" id="UP001056383">
    <property type="component" value="Chromosome"/>
</dbReference>
<protein>
    <submittedName>
        <fullName evidence="6">LamG domain-containing protein</fullName>
    </submittedName>
</protein>
<dbReference type="InterPro" id="IPR042837">
    <property type="entry name" value="PTX3"/>
</dbReference>
<name>A0ABY4TA27_9ACTN</name>
<dbReference type="InterPro" id="IPR013320">
    <property type="entry name" value="ConA-like_dom_sf"/>
</dbReference>
<proteinExistence type="predicted"/>
<feature type="domain" description="LamG-like jellyroll fold" evidence="5">
    <location>
        <begin position="332"/>
        <end position="465"/>
    </location>
</feature>
<evidence type="ECO:0000313" key="7">
    <source>
        <dbReference type="Proteomes" id="UP001056383"/>
    </source>
</evidence>
<dbReference type="Gene3D" id="2.60.120.200">
    <property type="match status" value="2"/>
</dbReference>
<gene>
    <name evidence="6" type="ORF">MW084_01375</name>
</gene>